<sequence length="194" mass="21573">MTPDVDRVRNVFEYPSTTRLGQFSTAAIGATPPGSPLPSLLTNARRRDPIPTSAGSQLGYCTREPNDTIYRRGSAGVDPRGAFARPLPARLSARLPAHPTPQANRSYSHSDPSNAPRQSKDKDFGMMQDSDDELAKSVSGSFGSFEDVKPSRFDERKYRRLQTVQEEASEHGEEEKETAELDKNKDMDKDRDRT</sequence>
<dbReference type="OrthoDB" id="3796109at2759"/>
<feature type="compositionally biased region" description="Basic and acidic residues" evidence="1">
    <location>
        <begin position="168"/>
        <end position="194"/>
    </location>
</feature>
<reference evidence="2" key="1">
    <citation type="journal article" date="2020" name="Stud. Mycol.">
        <title>101 Dothideomycetes genomes: a test case for predicting lifestyles and emergence of pathogens.</title>
        <authorList>
            <person name="Haridas S."/>
            <person name="Albert R."/>
            <person name="Binder M."/>
            <person name="Bloem J."/>
            <person name="Labutti K."/>
            <person name="Salamov A."/>
            <person name="Andreopoulos B."/>
            <person name="Baker S."/>
            <person name="Barry K."/>
            <person name="Bills G."/>
            <person name="Bluhm B."/>
            <person name="Cannon C."/>
            <person name="Castanera R."/>
            <person name="Culley D."/>
            <person name="Daum C."/>
            <person name="Ezra D."/>
            <person name="Gonzalez J."/>
            <person name="Henrissat B."/>
            <person name="Kuo A."/>
            <person name="Liang C."/>
            <person name="Lipzen A."/>
            <person name="Lutzoni F."/>
            <person name="Magnuson J."/>
            <person name="Mondo S."/>
            <person name="Nolan M."/>
            <person name="Ohm R."/>
            <person name="Pangilinan J."/>
            <person name="Park H.-J."/>
            <person name="Ramirez L."/>
            <person name="Alfaro M."/>
            <person name="Sun H."/>
            <person name="Tritt A."/>
            <person name="Yoshinaga Y."/>
            <person name="Zwiers L.-H."/>
            <person name="Turgeon B."/>
            <person name="Goodwin S."/>
            <person name="Spatafora J."/>
            <person name="Crous P."/>
            <person name="Grigoriev I."/>
        </authorList>
    </citation>
    <scope>NUCLEOTIDE SEQUENCE</scope>
    <source>
        <strain evidence="2">CBS 122368</strain>
    </source>
</reference>
<dbReference type="EMBL" id="ML987199">
    <property type="protein sequence ID" value="KAF2246313.1"/>
    <property type="molecule type" value="Genomic_DNA"/>
</dbReference>
<name>A0A6A6I9V2_9PLEO</name>
<protein>
    <submittedName>
        <fullName evidence="2">Uncharacterized protein</fullName>
    </submittedName>
</protein>
<dbReference type="RefSeq" id="XP_033681317.1">
    <property type="nucleotide sequence ID" value="XM_033827035.1"/>
</dbReference>
<dbReference type="GeneID" id="54580365"/>
<accession>A0A6A6I9V2</accession>
<evidence type="ECO:0000313" key="3">
    <source>
        <dbReference type="Proteomes" id="UP000800094"/>
    </source>
</evidence>
<dbReference type="AlphaFoldDB" id="A0A6A6I9V2"/>
<evidence type="ECO:0000256" key="1">
    <source>
        <dbReference type="SAM" id="MobiDB-lite"/>
    </source>
</evidence>
<gene>
    <name evidence="2" type="ORF">BU26DRAFT_507910</name>
</gene>
<dbReference type="Proteomes" id="UP000800094">
    <property type="component" value="Unassembled WGS sequence"/>
</dbReference>
<organism evidence="2 3">
    <name type="scientific">Trematosphaeria pertusa</name>
    <dbReference type="NCBI Taxonomy" id="390896"/>
    <lineage>
        <taxon>Eukaryota</taxon>
        <taxon>Fungi</taxon>
        <taxon>Dikarya</taxon>
        <taxon>Ascomycota</taxon>
        <taxon>Pezizomycotina</taxon>
        <taxon>Dothideomycetes</taxon>
        <taxon>Pleosporomycetidae</taxon>
        <taxon>Pleosporales</taxon>
        <taxon>Massarineae</taxon>
        <taxon>Trematosphaeriaceae</taxon>
        <taxon>Trematosphaeria</taxon>
    </lineage>
</organism>
<keyword evidence="3" id="KW-1185">Reference proteome</keyword>
<proteinExistence type="predicted"/>
<feature type="region of interest" description="Disordered" evidence="1">
    <location>
        <begin position="23"/>
        <end position="194"/>
    </location>
</feature>
<evidence type="ECO:0000313" key="2">
    <source>
        <dbReference type="EMBL" id="KAF2246313.1"/>
    </source>
</evidence>
<feature type="compositionally biased region" description="Basic and acidic residues" evidence="1">
    <location>
        <begin position="146"/>
        <end position="157"/>
    </location>
</feature>
<feature type="compositionally biased region" description="Polar residues" evidence="1">
    <location>
        <begin position="101"/>
        <end position="117"/>
    </location>
</feature>